<dbReference type="InterPro" id="IPR036390">
    <property type="entry name" value="WH_DNA-bd_sf"/>
</dbReference>
<keyword evidence="2 6" id="KW-0238">DNA-binding</keyword>
<dbReference type="InterPro" id="IPR008920">
    <property type="entry name" value="TF_FadR/GntR_C"/>
</dbReference>
<dbReference type="RefSeq" id="WP_092656056.1">
    <property type="nucleotide sequence ID" value="NZ_LT629732.1"/>
</dbReference>
<dbReference type="GO" id="GO:0003677">
    <property type="term" value="F:DNA binding"/>
    <property type="evidence" value="ECO:0007669"/>
    <property type="project" value="UniProtKB-KW"/>
</dbReference>
<proteinExistence type="predicted"/>
<accession>A0A1H1XPY2</accession>
<feature type="region of interest" description="Disordered" evidence="4">
    <location>
        <begin position="212"/>
        <end position="253"/>
    </location>
</feature>
<dbReference type="SUPFAM" id="SSF46785">
    <property type="entry name" value="Winged helix' DNA-binding domain"/>
    <property type="match status" value="1"/>
</dbReference>
<dbReference type="Pfam" id="PF07729">
    <property type="entry name" value="FCD"/>
    <property type="match status" value="1"/>
</dbReference>
<reference evidence="6 7" key="1">
    <citation type="submission" date="2016-10" db="EMBL/GenBank/DDBJ databases">
        <authorList>
            <person name="de Groot N.N."/>
        </authorList>
    </citation>
    <scope>NUCLEOTIDE SEQUENCE [LARGE SCALE GENOMIC DNA]</scope>
    <source>
        <strain evidence="6 7">DSM 22024</strain>
    </source>
</reference>
<dbReference type="SUPFAM" id="SSF48008">
    <property type="entry name" value="GntR ligand-binding domain-like"/>
    <property type="match status" value="1"/>
</dbReference>
<evidence type="ECO:0000256" key="3">
    <source>
        <dbReference type="ARBA" id="ARBA00023163"/>
    </source>
</evidence>
<feature type="domain" description="HTH gntR-type" evidence="5">
    <location>
        <begin position="6"/>
        <end position="73"/>
    </location>
</feature>
<evidence type="ECO:0000259" key="5">
    <source>
        <dbReference type="PROSITE" id="PS50949"/>
    </source>
</evidence>
<dbReference type="SMART" id="SM00345">
    <property type="entry name" value="HTH_GNTR"/>
    <property type="match status" value="1"/>
</dbReference>
<dbReference type="PANTHER" id="PTHR43537">
    <property type="entry name" value="TRANSCRIPTIONAL REGULATOR, GNTR FAMILY"/>
    <property type="match status" value="1"/>
</dbReference>
<dbReference type="AlphaFoldDB" id="A0A1H1XPY2"/>
<dbReference type="EMBL" id="LT629732">
    <property type="protein sequence ID" value="SDT11337.1"/>
    <property type="molecule type" value="Genomic_DNA"/>
</dbReference>
<organism evidence="6 7">
    <name type="scientific">Actinopolymorpha singaporensis</name>
    <dbReference type="NCBI Taxonomy" id="117157"/>
    <lineage>
        <taxon>Bacteria</taxon>
        <taxon>Bacillati</taxon>
        <taxon>Actinomycetota</taxon>
        <taxon>Actinomycetes</taxon>
        <taxon>Propionibacteriales</taxon>
        <taxon>Actinopolymorphaceae</taxon>
        <taxon>Actinopolymorpha</taxon>
    </lineage>
</organism>
<dbReference type="CDD" id="cd07377">
    <property type="entry name" value="WHTH_GntR"/>
    <property type="match status" value="1"/>
</dbReference>
<keyword evidence="1" id="KW-0805">Transcription regulation</keyword>
<keyword evidence="7" id="KW-1185">Reference proteome</keyword>
<feature type="compositionally biased region" description="Pro residues" evidence="4">
    <location>
        <begin position="233"/>
        <end position="243"/>
    </location>
</feature>
<name>A0A1H1XPY2_9ACTN</name>
<dbReference type="Pfam" id="PF00392">
    <property type="entry name" value="GntR"/>
    <property type="match status" value="1"/>
</dbReference>
<sequence>MGEVSRAAAEEVAEVLRARLLDGALPPGAHLSEEQLAAEFGVGRYTVRAALRALVTADLLSHVRHRGAFVPDLTIDRVDELFGYRAVIELGALRLALAGGRDLAPVESAVAALEAVDRPGGPPAAWHDVTAAHRAVHHALVAAAGNPRLLTAYSACEDELQFLLAFARPEFTPGRLARLHRELLANLDRGVEKAQRALADDLEVGRQGLVRALALPPDAPTDARTDPQTDSPTDPPTDPPGPKSPAGQGRTLR</sequence>
<dbReference type="STRING" id="117157.SAMN04489717_5081"/>
<evidence type="ECO:0000256" key="2">
    <source>
        <dbReference type="ARBA" id="ARBA00023125"/>
    </source>
</evidence>
<protein>
    <submittedName>
        <fullName evidence="6">DNA-binding transcriptional regulator, GntR family</fullName>
    </submittedName>
</protein>
<dbReference type="Gene3D" id="1.10.10.10">
    <property type="entry name" value="Winged helix-like DNA-binding domain superfamily/Winged helix DNA-binding domain"/>
    <property type="match status" value="1"/>
</dbReference>
<dbReference type="GO" id="GO:0003700">
    <property type="term" value="F:DNA-binding transcription factor activity"/>
    <property type="evidence" value="ECO:0007669"/>
    <property type="project" value="InterPro"/>
</dbReference>
<dbReference type="Gene3D" id="1.20.120.530">
    <property type="entry name" value="GntR ligand-binding domain-like"/>
    <property type="match status" value="1"/>
</dbReference>
<evidence type="ECO:0000313" key="6">
    <source>
        <dbReference type="EMBL" id="SDT11337.1"/>
    </source>
</evidence>
<dbReference type="InterPro" id="IPR011711">
    <property type="entry name" value="GntR_C"/>
</dbReference>
<dbReference type="OrthoDB" id="5182935at2"/>
<dbReference type="PROSITE" id="PS50949">
    <property type="entry name" value="HTH_GNTR"/>
    <property type="match status" value="1"/>
</dbReference>
<keyword evidence="3" id="KW-0804">Transcription</keyword>
<evidence type="ECO:0000256" key="1">
    <source>
        <dbReference type="ARBA" id="ARBA00023015"/>
    </source>
</evidence>
<dbReference type="PANTHER" id="PTHR43537:SF5">
    <property type="entry name" value="UXU OPERON TRANSCRIPTIONAL REGULATOR"/>
    <property type="match status" value="1"/>
</dbReference>
<dbReference type="SMART" id="SM00895">
    <property type="entry name" value="FCD"/>
    <property type="match status" value="1"/>
</dbReference>
<dbReference type="InterPro" id="IPR036388">
    <property type="entry name" value="WH-like_DNA-bd_sf"/>
</dbReference>
<dbReference type="InterPro" id="IPR000524">
    <property type="entry name" value="Tscrpt_reg_HTH_GntR"/>
</dbReference>
<evidence type="ECO:0000256" key="4">
    <source>
        <dbReference type="SAM" id="MobiDB-lite"/>
    </source>
</evidence>
<evidence type="ECO:0000313" key="7">
    <source>
        <dbReference type="Proteomes" id="UP000198983"/>
    </source>
</evidence>
<gene>
    <name evidence="6" type="ORF">SAMN04489717_5081</name>
</gene>
<dbReference type="Proteomes" id="UP000198983">
    <property type="component" value="Chromosome I"/>
</dbReference>